<keyword evidence="2" id="KW-0732">Signal</keyword>
<dbReference type="GO" id="GO:0005829">
    <property type="term" value="C:cytosol"/>
    <property type="evidence" value="ECO:0007669"/>
    <property type="project" value="TreeGrafter"/>
</dbReference>
<reference evidence="3 4" key="1">
    <citation type="submission" date="2018-08" db="EMBL/GenBank/DDBJ databases">
        <title>Parvularcula sp. SM1705, isolated from surface water of the South Sea China.</title>
        <authorList>
            <person name="Sun L."/>
        </authorList>
    </citation>
    <scope>NUCLEOTIDE SEQUENCE [LARGE SCALE GENOMIC DNA]</scope>
    <source>
        <strain evidence="3 4">SM1705</strain>
    </source>
</reference>
<evidence type="ECO:0000256" key="1">
    <source>
        <dbReference type="ARBA" id="ARBA00010552"/>
    </source>
</evidence>
<dbReference type="InterPro" id="IPR006175">
    <property type="entry name" value="YjgF/YER057c/UK114"/>
</dbReference>
<protein>
    <submittedName>
        <fullName evidence="3">RidA family protein</fullName>
    </submittedName>
</protein>
<dbReference type="CDD" id="cd02198">
    <property type="entry name" value="YjgH_like"/>
    <property type="match status" value="1"/>
</dbReference>
<dbReference type="Gene3D" id="3.30.1330.40">
    <property type="entry name" value="RutC-like"/>
    <property type="match status" value="1"/>
</dbReference>
<comment type="caution">
    <text evidence="3">The sequence shown here is derived from an EMBL/GenBank/DDBJ whole genome shotgun (WGS) entry which is preliminary data.</text>
</comment>
<dbReference type="Pfam" id="PF01042">
    <property type="entry name" value="Ribonuc_L-PSP"/>
    <property type="match status" value="1"/>
</dbReference>
<dbReference type="InterPro" id="IPR035959">
    <property type="entry name" value="RutC-like_sf"/>
</dbReference>
<accession>A0A371RJQ9</accession>
<name>A0A371RJQ9_9PROT</name>
<dbReference type="FunCoup" id="A0A371RJQ9">
    <property type="interactions" value="2"/>
</dbReference>
<evidence type="ECO:0000313" key="4">
    <source>
        <dbReference type="Proteomes" id="UP000264589"/>
    </source>
</evidence>
<dbReference type="RefSeq" id="WP_116392316.1">
    <property type="nucleotide sequence ID" value="NZ_CAXQPM010000025.1"/>
</dbReference>
<evidence type="ECO:0000256" key="2">
    <source>
        <dbReference type="SAM" id="SignalP"/>
    </source>
</evidence>
<gene>
    <name evidence="3" type="ORF">DX908_10655</name>
</gene>
<dbReference type="SUPFAM" id="SSF55298">
    <property type="entry name" value="YjgF-like"/>
    <property type="match status" value="1"/>
</dbReference>
<dbReference type="OrthoDB" id="9809792at2"/>
<feature type="signal peptide" evidence="2">
    <location>
        <begin position="1"/>
        <end position="19"/>
    </location>
</feature>
<organism evidence="3 4">
    <name type="scientific">Parvularcula marina</name>
    <dbReference type="NCBI Taxonomy" id="2292771"/>
    <lineage>
        <taxon>Bacteria</taxon>
        <taxon>Pseudomonadati</taxon>
        <taxon>Pseudomonadota</taxon>
        <taxon>Alphaproteobacteria</taxon>
        <taxon>Parvularculales</taxon>
        <taxon>Parvularculaceae</taxon>
        <taxon>Parvularcula</taxon>
    </lineage>
</organism>
<dbReference type="PANTHER" id="PTHR11803:SF58">
    <property type="entry name" value="PROTEIN HMF1-RELATED"/>
    <property type="match status" value="1"/>
</dbReference>
<proteinExistence type="inferred from homology"/>
<dbReference type="InParanoid" id="A0A371RJQ9"/>
<dbReference type="GO" id="GO:0019239">
    <property type="term" value="F:deaminase activity"/>
    <property type="evidence" value="ECO:0007669"/>
    <property type="project" value="TreeGrafter"/>
</dbReference>
<keyword evidence="4" id="KW-1185">Reference proteome</keyword>
<dbReference type="InterPro" id="IPR038743">
    <property type="entry name" value="YjgH-like"/>
</dbReference>
<dbReference type="AlphaFoldDB" id="A0A371RJQ9"/>
<dbReference type="Proteomes" id="UP000264589">
    <property type="component" value="Unassembled WGS sequence"/>
</dbReference>
<evidence type="ECO:0000313" key="3">
    <source>
        <dbReference type="EMBL" id="RFB05683.1"/>
    </source>
</evidence>
<dbReference type="PANTHER" id="PTHR11803">
    <property type="entry name" value="2-IMINOBUTANOATE/2-IMINOPROPANOATE DEAMINASE RIDA"/>
    <property type="match status" value="1"/>
</dbReference>
<feature type="chain" id="PRO_5016654374" evidence="2">
    <location>
        <begin position="20"/>
        <end position="160"/>
    </location>
</feature>
<dbReference type="EMBL" id="QUQO01000001">
    <property type="protein sequence ID" value="RFB05683.1"/>
    <property type="molecule type" value="Genomic_DNA"/>
</dbReference>
<sequence length="160" mass="17544">MKTTLALLFGLSLIGTAVAQEKQAIVPEGMETTVEYYSYSPAVRAGDMVYLAGVVAGLPTDPETGEMIEATPENLDAAFDRAFIHIGEILTAAGADWDDVVDMTTYHTDMPIQIDTFLQVKNRYMKPPHTAWTAIDIDRLYPDTGITEIKITAYAPLGRE</sequence>
<comment type="similarity">
    <text evidence="1">Belongs to the RutC family.</text>
</comment>